<reference evidence="1" key="1">
    <citation type="submission" date="2015-08" db="EMBL/GenBank/DDBJ databases">
        <title>Pseudomonas aeruginosa strain CCBH4851 chromosome region.</title>
        <authorList>
            <person name="Silveira M.C."/>
            <person name="Carvalho-Assef A.P.D."/>
            <person name="Albano R.M."/>
        </authorList>
    </citation>
    <scope>NUCLEOTIDE SEQUENCE</scope>
    <source>
        <strain evidence="1">CCBH4851</strain>
    </source>
</reference>
<organism evidence="1">
    <name type="scientific">Pseudomonas aeruginosa</name>
    <dbReference type="NCBI Taxonomy" id="287"/>
    <lineage>
        <taxon>Bacteria</taxon>
        <taxon>Pseudomonadati</taxon>
        <taxon>Pseudomonadota</taxon>
        <taxon>Gammaproteobacteria</taxon>
        <taxon>Pseudomonadales</taxon>
        <taxon>Pseudomonadaceae</taxon>
        <taxon>Pseudomonas</taxon>
    </lineage>
</organism>
<dbReference type="AlphaFoldDB" id="A0A0P0A7T8"/>
<sequence length="238" mass="26861">MFSSLLEVVDSHCPESRMQFTPKQHKALIDDVLPLLSVEAEPLLGAAKALLGEHVFDAVKMGFEYSTVRSGENGIMDLPVSFGKMYFRSERNNRALSLNLTILRGFTSRLKHNSASIEIELDICDITAKTIFESMYKDYRAQICRLLEQARIEFFTPYCSDIVGKSKRNKVSVKLDEYFSDSQVDNCFALSKSCPRNTSHSAAIRAFLVLSALFVACHSALNGRSWRPTLEKNLLRFS</sequence>
<accession>A0A0P0A7T8</accession>
<name>A0A0P0A7T8_PSEAI</name>
<gene>
    <name evidence="1" type="ORF">CCBH4851_00568</name>
</gene>
<proteinExistence type="predicted"/>
<protein>
    <submittedName>
        <fullName evidence="1">Uncharacterized protein</fullName>
    </submittedName>
</protein>
<evidence type="ECO:0000313" key="1">
    <source>
        <dbReference type="EMBL" id="ALI59268.1"/>
    </source>
</evidence>
<dbReference type="EMBL" id="KT454971">
    <property type="protein sequence ID" value="ALI59268.1"/>
    <property type="molecule type" value="Genomic_DNA"/>
</dbReference>